<name>A0A5C3ENS3_9BASI</name>
<feature type="region of interest" description="Disordered" evidence="1">
    <location>
        <begin position="207"/>
        <end position="229"/>
    </location>
</feature>
<feature type="compositionally biased region" description="Polar residues" evidence="1">
    <location>
        <begin position="304"/>
        <end position="316"/>
    </location>
</feature>
<feature type="compositionally biased region" description="Polar residues" evidence="1">
    <location>
        <begin position="272"/>
        <end position="287"/>
    </location>
</feature>
<sequence>MGSCMSKTTVVQEVNPPPHPEARRLWLVSTQIDPKHVPLDLVGIDADGLKAAMRNRGLETEHWALKVDSPSDEKAEPSIFDITLEGGTLVSQLHSTSSPYWNAITRRVAIGWTIWKDQEIMHASKLLIQARPKYDGRANNSQQLARLLGRHIDFAPPSQQTVTTSTSETFAGHATSPVGSILKPESMRHDAASASTPANNRSQMTLVSGAHSQRSQSIESDPAHEMGDNVSRVPASIRHSQRMSIARPPLIHLSTAPSVAGSEPGGLAPPSLQRSPETEQSASSPTGSVRVSLPPQPRQQSPLNPSYRTHRQTASEIRSDGRARTRSDAAYASMGAADRRMTMDVPRDGTTTAGRVSRPVRRRSEAPSEWLAEMPTNNGDSRFNSTRSRSGQPPRNTHRDSIMSSGASMIASPSLSTWSPSMGFAASPSMGMPGMPGMPAMPMPGFATPPHMSLPMAPINMWPSTNSIMFNPGANSALQVPMPYFATHPPPPSPQWMHQMPMLAPPSPGFHSHTSSAVPTPPESPHLSTTHVSKNLTPPEISFHGVRA</sequence>
<dbReference type="EMBL" id="OOIN01000043">
    <property type="protein sequence ID" value="SPO32198.1"/>
    <property type="molecule type" value="Genomic_DNA"/>
</dbReference>
<feature type="region of interest" description="Disordered" evidence="1">
    <location>
        <begin position="507"/>
        <end position="548"/>
    </location>
</feature>
<evidence type="ECO:0000256" key="1">
    <source>
        <dbReference type="SAM" id="MobiDB-lite"/>
    </source>
</evidence>
<feature type="compositionally biased region" description="Low complexity" evidence="1">
    <location>
        <begin position="289"/>
        <end position="303"/>
    </location>
</feature>
<organism evidence="2 3">
    <name type="scientific">Ustilago trichophora</name>
    <dbReference type="NCBI Taxonomy" id="86804"/>
    <lineage>
        <taxon>Eukaryota</taxon>
        <taxon>Fungi</taxon>
        <taxon>Dikarya</taxon>
        <taxon>Basidiomycota</taxon>
        <taxon>Ustilaginomycotina</taxon>
        <taxon>Ustilaginomycetes</taxon>
        <taxon>Ustilaginales</taxon>
        <taxon>Ustilaginaceae</taxon>
        <taxon>Ustilago</taxon>
    </lineage>
</organism>
<proteinExistence type="predicted"/>
<evidence type="ECO:0000313" key="2">
    <source>
        <dbReference type="EMBL" id="SPO32198.1"/>
    </source>
</evidence>
<feature type="compositionally biased region" description="Polar residues" evidence="1">
    <location>
        <begin position="526"/>
        <end position="536"/>
    </location>
</feature>
<feature type="compositionally biased region" description="Low complexity" evidence="1">
    <location>
        <begin position="158"/>
        <end position="169"/>
    </location>
</feature>
<dbReference type="AlphaFoldDB" id="A0A5C3ENS3"/>
<feature type="compositionally biased region" description="Polar residues" evidence="1">
    <location>
        <begin position="375"/>
        <end position="395"/>
    </location>
</feature>
<evidence type="ECO:0000313" key="3">
    <source>
        <dbReference type="Proteomes" id="UP000324022"/>
    </source>
</evidence>
<reference evidence="2 3" key="1">
    <citation type="submission" date="2018-03" db="EMBL/GenBank/DDBJ databases">
        <authorList>
            <person name="Guldener U."/>
        </authorList>
    </citation>
    <scope>NUCLEOTIDE SEQUENCE [LARGE SCALE GENOMIC DNA]</scope>
    <source>
        <strain evidence="2 3">NBRC100155</strain>
    </source>
</reference>
<dbReference type="OrthoDB" id="2553466at2759"/>
<feature type="region of interest" description="Disordered" evidence="1">
    <location>
        <begin position="255"/>
        <end position="400"/>
    </location>
</feature>
<feature type="compositionally biased region" description="Polar residues" evidence="1">
    <location>
        <begin position="207"/>
        <end position="219"/>
    </location>
</feature>
<protein>
    <submittedName>
        <fullName evidence="2">Uncharacterized protein</fullName>
    </submittedName>
</protein>
<feature type="region of interest" description="Disordered" evidence="1">
    <location>
        <begin position="157"/>
        <end position="182"/>
    </location>
</feature>
<feature type="compositionally biased region" description="Basic and acidic residues" evidence="1">
    <location>
        <begin position="337"/>
        <end position="347"/>
    </location>
</feature>
<keyword evidence="3" id="KW-1185">Reference proteome</keyword>
<gene>
    <name evidence="2" type="ORF">UTRI_02755</name>
</gene>
<accession>A0A5C3ENS3</accession>
<feature type="compositionally biased region" description="Basic and acidic residues" evidence="1">
    <location>
        <begin position="317"/>
        <end position="327"/>
    </location>
</feature>
<dbReference type="Proteomes" id="UP000324022">
    <property type="component" value="Unassembled WGS sequence"/>
</dbReference>